<dbReference type="InterPro" id="IPR051533">
    <property type="entry name" value="WaaL-like"/>
</dbReference>
<dbReference type="Proteomes" id="UP001596356">
    <property type="component" value="Unassembled WGS sequence"/>
</dbReference>
<protein>
    <submittedName>
        <fullName evidence="3">O-antigen ligase family protein</fullName>
    </submittedName>
</protein>
<feature type="transmembrane region" description="Helical" evidence="2">
    <location>
        <begin position="115"/>
        <end position="140"/>
    </location>
</feature>
<proteinExistence type="predicted"/>
<feature type="transmembrane region" description="Helical" evidence="2">
    <location>
        <begin position="399"/>
        <end position="416"/>
    </location>
</feature>
<feature type="transmembrane region" description="Helical" evidence="2">
    <location>
        <begin position="256"/>
        <end position="274"/>
    </location>
</feature>
<feature type="region of interest" description="Disordered" evidence="1">
    <location>
        <begin position="425"/>
        <end position="459"/>
    </location>
</feature>
<feature type="transmembrane region" description="Helical" evidence="2">
    <location>
        <begin position="233"/>
        <end position="249"/>
    </location>
</feature>
<feature type="transmembrane region" description="Helical" evidence="2">
    <location>
        <begin position="82"/>
        <end position="103"/>
    </location>
</feature>
<sequence length="459" mass="49096">MSIATGLAGRTRSSTANAPDPSGAERLTWTMRVVIPALVICVYYLDVLRIAGLPPRLVITALLITILITGVGPHGPMVTVPGVGYLIALVLVACGYALSSLVSGSPVASANSQRFLVTFPIAIAAGWVLACSRAGLAYLARTIAAVGTLTAVPAIVEFVSGRSLLGRDAEFETYVRGDAARAVVGAEHPLILGVLFCVAVPFAYRGIRRWWLRWACVVLLVAGVYVTGSRGPLGVSIGVLLVLAVPGFARFIARHFGTLIFVVMVGLGVLWYFASRVWQPVTTSTDTLANSMEYRAAIYSLLPRILLSQPFGYGLGDLPQNTWLIRSPNQIQDLTMTVDSQWVLSAMRLGWIGVLAVFLLAAIAVLALRRRLDYGVALFVFTGCGTFVALDAWDGAGSLWMLLTGVCVRLLSYAPHTLEARFTGEPDENARAAHPPPALTIGSGGPDRPTRRRPRAQEN</sequence>
<accession>A0ABW2AST4</accession>
<name>A0ABW2AST4_9MICO</name>
<feature type="transmembrane region" description="Helical" evidence="2">
    <location>
        <begin position="186"/>
        <end position="204"/>
    </location>
</feature>
<keyword evidence="2" id="KW-0472">Membrane</keyword>
<feature type="compositionally biased region" description="Basic residues" evidence="1">
    <location>
        <begin position="450"/>
        <end position="459"/>
    </location>
</feature>
<keyword evidence="3" id="KW-0436">Ligase</keyword>
<evidence type="ECO:0000313" key="3">
    <source>
        <dbReference type="EMBL" id="MFC6713781.1"/>
    </source>
</evidence>
<dbReference type="GO" id="GO:0016874">
    <property type="term" value="F:ligase activity"/>
    <property type="evidence" value="ECO:0007669"/>
    <property type="project" value="UniProtKB-KW"/>
</dbReference>
<feature type="transmembrane region" description="Helical" evidence="2">
    <location>
        <begin position="211"/>
        <end position="227"/>
    </location>
</feature>
<organism evidence="3 4">
    <name type="scientific">Branchiibius cervicis</name>
    <dbReference type="NCBI Taxonomy" id="908252"/>
    <lineage>
        <taxon>Bacteria</taxon>
        <taxon>Bacillati</taxon>
        <taxon>Actinomycetota</taxon>
        <taxon>Actinomycetes</taxon>
        <taxon>Micrococcales</taxon>
        <taxon>Dermacoccaceae</taxon>
        <taxon>Branchiibius</taxon>
    </lineage>
</organism>
<dbReference type="PANTHER" id="PTHR37422">
    <property type="entry name" value="TEICHURONIC ACID BIOSYNTHESIS PROTEIN TUAE"/>
    <property type="match status" value="1"/>
</dbReference>
<keyword evidence="2" id="KW-1133">Transmembrane helix</keyword>
<reference evidence="4" key="1">
    <citation type="journal article" date="2019" name="Int. J. Syst. Evol. Microbiol.">
        <title>The Global Catalogue of Microorganisms (GCM) 10K type strain sequencing project: providing services to taxonomists for standard genome sequencing and annotation.</title>
        <authorList>
            <consortium name="The Broad Institute Genomics Platform"/>
            <consortium name="The Broad Institute Genome Sequencing Center for Infectious Disease"/>
            <person name="Wu L."/>
            <person name="Ma J."/>
        </authorList>
    </citation>
    <scope>NUCLEOTIDE SEQUENCE [LARGE SCALE GENOMIC DNA]</scope>
    <source>
        <strain evidence="4">NBRC 106593</strain>
    </source>
</reference>
<evidence type="ECO:0000313" key="4">
    <source>
        <dbReference type="Proteomes" id="UP001596356"/>
    </source>
</evidence>
<keyword evidence="2" id="KW-0812">Transmembrane</keyword>
<dbReference type="PANTHER" id="PTHR37422:SF13">
    <property type="entry name" value="LIPOPOLYSACCHARIDE BIOSYNTHESIS PROTEIN PA4999-RELATED"/>
    <property type="match status" value="1"/>
</dbReference>
<keyword evidence="4" id="KW-1185">Reference proteome</keyword>
<dbReference type="EMBL" id="JBHSWJ010000002">
    <property type="protein sequence ID" value="MFC6713781.1"/>
    <property type="molecule type" value="Genomic_DNA"/>
</dbReference>
<comment type="caution">
    <text evidence="3">The sequence shown here is derived from an EMBL/GenBank/DDBJ whole genome shotgun (WGS) entry which is preliminary data.</text>
</comment>
<feature type="region of interest" description="Disordered" evidence="1">
    <location>
        <begin position="1"/>
        <end position="22"/>
    </location>
</feature>
<gene>
    <name evidence="3" type="ORF">ACFQBT_08050</name>
</gene>
<dbReference type="RefSeq" id="WP_377821800.1">
    <property type="nucleotide sequence ID" value="NZ_JBHSWJ010000002.1"/>
</dbReference>
<evidence type="ECO:0000256" key="1">
    <source>
        <dbReference type="SAM" id="MobiDB-lite"/>
    </source>
</evidence>
<feature type="transmembrane region" description="Helical" evidence="2">
    <location>
        <begin position="27"/>
        <end position="45"/>
    </location>
</feature>
<feature type="transmembrane region" description="Helical" evidence="2">
    <location>
        <begin position="349"/>
        <end position="368"/>
    </location>
</feature>
<evidence type="ECO:0000256" key="2">
    <source>
        <dbReference type="SAM" id="Phobius"/>
    </source>
</evidence>
<feature type="transmembrane region" description="Helical" evidence="2">
    <location>
        <begin position="375"/>
        <end position="393"/>
    </location>
</feature>
<feature type="transmembrane region" description="Helical" evidence="2">
    <location>
        <begin position="57"/>
        <end position="76"/>
    </location>
</feature>